<keyword evidence="6" id="KW-1185">Reference proteome</keyword>
<dbReference type="PROSITE" id="PS01124">
    <property type="entry name" value="HTH_ARAC_FAMILY_2"/>
    <property type="match status" value="1"/>
</dbReference>
<dbReference type="Pfam" id="PF12833">
    <property type="entry name" value="HTH_18"/>
    <property type="match status" value="1"/>
</dbReference>
<sequence>MQTAAIGPRATFSTGDPDEMAAFLTRSYGTTVRLGRTREPHRLSHHRAAAGHVALDTVRSSGFAADAGPTGHLVVVVVDTGSITRRTGGRSRDYGPGDVFVAARPSGDVAAEWRGSPAAIRALVLDAALVAAVTGAAPEQVATMAVDTDRPAGAAAARRFHQALAFATTTVLHDEPAAPRTAAPPLLVDAVARTLAATVLTVFDSSLVPAHRTADAADARPETLRRAVAYIESGPHLPMGLADIARAAYVTPRAVQLAFRKHLDCTPLEYLRRVRLAAAHQELVDAEPGDGTTVTAVAQHWGMDGGRFGQTYRAAYGVPPSRTLGD</sequence>
<keyword evidence="1" id="KW-0805">Transcription regulation</keyword>
<dbReference type="InterPro" id="IPR018060">
    <property type="entry name" value="HTH_AraC"/>
</dbReference>
<evidence type="ECO:0000313" key="5">
    <source>
        <dbReference type="EMBL" id="SFD30443.1"/>
    </source>
</evidence>
<evidence type="ECO:0000256" key="1">
    <source>
        <dbReference type="ARBA" id="ARBA00023015"/>
    </source>
</evidence>
<feature type="domain" description="HTH araC/xylS-type" evidence="4">
    <location>
        <begin position="225"/>
        <end position="326"/>
    </location>
</feature>
<dbReference type="AlphaFoldDB" id="A0A1I1RFV2"/>
<keyword evidence="3" id="KW-0804">Transcription</keyword>
<dbReference type="Proteomes" id="UP000199022">
    <property type="component" value="Unassembled WGS sequence"/>
</dbReference>
<protein>
    <submittedName>
        <fullName evidence="5">AraC-type DNA-binding protein</fullName>
    </submittedName>
</protein>
<dbReference type="Gene3D" id="1.10.10.60">
    <property type="entry name" value="Homeodomain-like"/>
    <property type="match status" value="1"/>
</dbReference>
<dbReference type="PANTHER" id="PTHR46796:SF12">
    <property type="entry name" value="HTH-TYPE DNA-BINDING TRANSCRIPTIONAL ACTIVATOR EUTR"/>
    <property type="match status" value="1"/>
</dbReference>
<accession>A0A1I1RFV2</accession>
<evidence type="ECO:0000256" key="3">
    <source>
        <dbReference type="ARBA" id="ARBA00023163"/>
    </source>
</evidence>
<reference evidence="6" key="1">
    <citation type="submission" date="2016-10" db="EMBL/GenBank/DDBJ databases">
        <authorList>
            <person name="Varghese N."/>
            <person name="Submissions S."/>
        </authorList>
    </citation>
    <scope>NUCLEOTIDE SEQUENCE [LARGE SCALE GENOMIC DNA]</scope>
    <source>
        <strain evidence="6">DSM 45962</strain>
    </source>
</reference>
<evidence type="ECO:0000259" key="4">
    <source>
        <dbReference type="PROSITE" id="PS01124"/>
    </source>
</evidence>
<dbReference type="InterPro" id="IPR050204">
    <property type="entry name" value="AraC_XylS_family_regulators"/>
</dbReference>
<dbReference type="EMBL" id="FOMD01000003">
    <property type="protein sequence ID" value="SFD30443.1"/>
    <property type="molecule type" value="Genomic_DNA"/>
</dbReference>
<dbReference type="GO" id="GO:0003700">
    <property type="term" value="F:DNA-binding transcription factor activity"/>
    <property type="evidence" value="ECO:0007669"/>
    <property type="project" value="InterPro"/>
</dbReference>
<evidence type="ECO:0000313" key="6">
    <source>
        <dbReference type="Proteomes" id="UP000199022"/>
    </source>
</evidence>
<organism evidence="5 6">
    <name type="scientific">Klenkia taihuensis</name>
    <dbReference type="NCBI Taxonomy" id="1225127"/>
    <lineage>
        <taxon>Bacteria</taxon>
        <taxon>Bacillati</taxon>
        <taxon>Actinomycetota</taxon>
        <taxon>Actinomycetes</taxon>
        <taxon>Geodermatophilales</taxon>
        <taxon>Geodermatophilaceae</taxon>
        <taxon>Klenkia</taxon>
    </lineage>
</organism>
<keyword evidence="2 5" id="KW-0238">DNA-binding</keyword>
<dbReference type="InterPro" id="IPR009057">
    <property type="entry name" value="Homeodomain-like_sf"/>
</dbReference>
<dbReference type="SMART" id="SM00342">
    <property type="entry name" value="HTH_ARAC"/>
    <property type="match status" value="1"/>
</dbReference>
<gene>
    <name evidence="5" type="ORF">SAMN05661030_3155</name>
</gene>
<dbReference type="GO" id="GO:0043565">
    <property type="term" value="F:sequence-specific DNA binding"/>
    <property type="evidence" value="ECO:0007669"/>
    <property type="project" value="InterPro"/>
</dbReference>
<dbReference type="PANTHER" id="PTHR46796">
    <property type="entry name" value="HTH-TYPE TRANSCRIPTIONAL ACTIVATOR RHAS-RELATED"/>
    <property type="match status" value="1"/>
</dbReference>
<evidence type="ECO:0000256" key="2">
    <source>
        <dbReference type="ARBA" id="ARBA00023125"/>
    </source>
</evidence>
<name>A0A1I1RFV2_9ACTN</name>
<proteinExistence type="predicted"/>
<dbReference type="SUPFAM" id="SSF46689">
    <property type="entry name" value="Homeodomain-like"/>
    <property type="match status" value="1"/>
</dbReference>
<dbReference type="STRING" id="1225127.SAMN05661030_3155"/>
<dbReference type="RefSeq" id="WP_207506632.1">
    <property type="nucleotide sequence ID" value="NZ_BNAC01000001.1"/>
</dbReference>